<proteinExistence type="inferred from homology"/>
<evidence type="ECO:0000256" key="5">
    <source>
        <dbReference type="ARBA" id="ARBA00022655"/>
    </source>
</evidence>
<dbReference type="NCBIfam" id="TIGR00125">
    <property type="entry name" value="cyt_tran_rel"/>
    <property type="match status" value="1"/>
</dbReference>
<evidence type="ECO:0000313" key="10">
    <source>
        <dbReference type="EMBL" id="SER12655.1"/>
    </source>
</evidence>
<feature type="binding site" evidence="9">
    <location>
        <begin position="182"/>
        <end position="185"/>
    </location>
    <ligand>
        <name>ATP</name>
        <dbReference type="ChEBI" id="CHEBI:30616"/>
    </ligand>
</feature>
<evidence type="ECO:0000256" key="6">
    <source>
        <dbReference type="ARBA" id="ARBA00022741"/>
    </source>
</evidence>
<dbReference type="InterPro" id="IPR014729">
    <property type="entry name" value="Rossmann-like_a/b/a_fold"/>
</dbReference>
<feature type="active site" description="Proton donor" evidence="9">
    <location>
        <position position="35"/>
    </location>
</feature>
<keyword evidence="4 9" id="KW-0436">Ligase</keyword>
<comment type="subcellular location">
    <subcellularLocation>
        <location evidence="9">Cytoplasm</location>
    </subcellularLocation>
</comment>
<keyword evidence="7 9" id="KW-0067">ATP-binding</keyword>
<organism evidence="10 11">
    <name type="scientific">Gracilibacillus ureilyticus</name>
    <dbReference type="NCBI Taxonomy" id="531814"/>
    <lineage>
        <taxon>Bacteria</taxon>
        <taxon>Bacillati</taxon>
        <taxon>Bacillota</taxon>
        <taxon>Bacilli</taxon>
        <taxon>Bacillales</taxon>
        <taxon>Bacillaceae</taxon>
        <taxon>Gracilibacillus</taxon>
    </lineage>
</organism>
<dbReference type="GO" id="GO:0015940">
    <property type="term" value="P:pantothenate biosynthetic process"/>
    <property type="evidence" value="ECO:0007669"/>
    <property type="project" value="UniProtKB-UniRule"/>
</dbReference>
<dbReference type="UniPathway" id="UPA00028">
    <property type="reaction ID" value="UER00005"/>
</dbReference>
<dbReference type="InterPro" id="IPR042176">
    <property type="entry name" value="Pantoate_ligase_C"/>
</dbReference>
<dbReference type="SUPFAM" id="SSF52374">
    <property type="entry name" value="Nucleotidylyl transferase"/>
    <property type="match status" value="1"/>
</dbReference>
<evidence type="ECO:0000313" key="11">
    <source>
        <dbReference type="Proteomes" id="UP000199687"/>
    </source>
</evidence>
<dbReference type="PANTHER" id="PTHR21299:SF1">
    <property type="entry name" value="PANTOATE--BETA-ALANINE LIGASE"/>
    <property type="match status" value="1"/>
</dbReference>
<reference evidence="10 11" key="1">
    <citation type="submission" date="2016-10" db="EMBL/GenBank/DDBJ databases">
        <authorList>
            <person name="de Groot N.N."/>
        </authorList>
    </citation>
    <scope>NUCLEOTIDE SEQUENCE [LARGE SCALE GENOMIC DNA]</scope>
    <source>
        <strain evidence="10 11">CGMCC 1.7727</strain>
    </source>
</reference>
<feature type="binding site" evidence="9">
    <location>
        <position position="174"/>
    </location>
    <ligand>
        <name>ATP</name>
        <dbReference type="ChEBI" id="CHEBI:30616"/>
    </ligand>
</feature>
<dbReference type="GO" id="GO:0005524">
    <property type="term" value="F:ATP binding"/>
    <property type="evidence" value="ECO:0007669"/>
    <property type="project" value="UniProtKB-KW"/>
</dbReference>
<comment type="function">
    <text evidence="9">Catalyzes the condensation of pantoate with beta-alanine in an ATP-dependent reaction via a pantoyl-adenylate intermediate.</text>
</comment>
<dbReference type="InterPro" id="IPR003721">
    <property type="entry name" value="Pantoate_ligase"/>
</dbReference>
<dbReference type="EC" id="6.3.2.1" evidence="9"/>
<dbReference type="EMBL" id="FOGL01000001">
    <property type="protein sequence ID" value="SER12655.1"/>
    <property type="molecule type" value="Genomic_DNA"/>
</dbReference>
<feature type="binding site" evidence="9">
    <location>
        <position position="59"/>
    </location>
    <ligand>
        <name>beta-alanine</name>
        <dbReference type="ChEBI" id="CHEBI:57966"/>
    </ligand>
</feature>
<comment type="catalytic activity">
    <reaction evidence="8 9">
        <text>(R)-pantoate + beta-alanine + ATP = (R)-pantothenate + AMP + diphosphate + H(+)</text>
        <dbReference type="Rhea" id="RHEA:10912"/>
        <dbReference type="ChEBI" id="CHEBI:15378"/>
        <dbReference type="ChEBI" id="CHEBI:15980"/>
        <dbReference type="ChEBI" id="CHEBI:29032"/>
        <dbReference type="ChEBI" id="CHEBI:30616"/>
        <dbReference type="ChEBI" id="CHEBI:33019"/>
        <dbReference type="ChEBI" id="CHEBI:57966"/>
        <dbReference type="ChEBI" id="CHEBI:456215"/>
        <dbReference type="EC" id="6.3.2.1"/>
    </reaction>
</comment>
<comment type="similarity">
    <text evidence="2 9">Belongs to the pantothenate synthetase family.</text>
</comment>
<dbReference type="Proteomes" id="UP000199687">
    <property type="component" value="Unassembled WGS sequence"/>
</dbReference>
<keyword evidence="11" id="KW-1185">Reference proteome</keyword>
<keyword evidence="5 9" id="KW-0566">Pantothenate biosynthesis</keyword>
<dbReference type="NCBIfam" id="TIGR00018">
    <property type="entry name" value="panC"/>
    <property type="match status" value="1"/>
</dbReference>
<evidence type="ECO:0000256" key="9">
    <source>
        <dbReference type="HAMAP-Rule" id="MF_00158"/>
    </source>
</evidence>
<sequence length="289" mass="32547">MIRSLHEMTEVATEEKARGHTIGFVPTMGYLHEGHARLIDECREEADVVIVSIFVNPLQFGPGEDFERYPRDEKRDSRIAENHGVDYLFLPAVEEMYPGNPSVSVHVLNRTSILCGKSRPGHFDGVVTVLAKLFHITKADMAYFGLKDAQQIAVVKGMVDDLNYPVMIRPVPTIREDDGLAKSSRNVYLTETERIEASQLIRSLQAGQQLIIDGEKNPANILNEVKKYIKKHTNGSIDYVELWSYPALKEVTTIDQPVIIAIAVNFSNARLIDNLILNHYGEMVTNPFQ</sequence>
<comment type="subunit">
    <text evidence="9">Homodimer.</text>
</comment>
<evidence type="ECO:0000256" key="1">
    <source>
        <dbReference type="ARBA" id="ARBA00004990"/>
    </source>
</evidence>
<comment type="miscellaneous">
    <text evidence="9">The reaction proceeds by a bi uni uni bi ping pong mechanism.</text>
</comment>
<dbReference type="FunFam" id="3.30.1300.10:FF:000001">
    <property type="entry name" value="Pantothenate synthetase"/>
    <property type="match status" value="1"/>
</dbReference>
<keyword evidence="6 9" id="KW-0547">Nucleotide-binding</keyword>
<keyword evidence="3 9" id="KW-0963">Cytoplasm</keyword>
<dbReference type="InterPro" id="IPR004821">
    <property type="entry name" value="Cyt_trans-like"/>
</dbReference>
<feature type="binding site" evidence="9">
    <location>
        <position position="151"/>
    </location>
    <ligand>
        <name>(R)-pantoate</name>
        <dbReference type="ChEBI" id="CHEBI:15980"/>
    </ligand>
</feature>
<dbReference type="PANTHER" id="PTHR21299">
    <property type="entry name" value="CYTIDYLATE KINASE/PANTOATE-BETA-ALANINE LIGASE"/>
    <property type="match status" value="1"/>
</dbReference>
<dbReference type="GO" id="GO:0005829">
    <property type="term" value="C:cytosol"/>
    <property type="evidence" value="ECO:0007669"/>
    <property type="project" value="TreeGrafter"/>
</dbReference>
<dbReference type="AlphaFoldDB" id="A0A1H9LND7"/>
<name>A0A1H9LND7_9BACI</name>
<dbReference type="GO" id="GO:0004592">
    <property type="term" value="F:pantoate-beta-alanine ligase activity"/>
    <property type="evidence" value="ECO:0007669"/>
    <property type="project" value="UniProtKB-UniRule"/>
</dbReference>
<comment type="pathway">
    <text evidence="1 9">Cofactor biosynthesis; (R)-pantothenate biosynthesis; (R)-pantothenate from (R)-pantoate and beta-alanine: step 1/1.</text>
</comment>
<feature type="binding site" evidence="9">
    <location>
        <begin position="145"/>
        <end position="148"/>
    </location>
    <ligand>
        <name>ATP</name>
        <dbReference type="ChEBI" id="CHEBI:30616"/>
    </ligand>
</feature>
<dbReference type="FunFam" id="3.40.50.620:FF:000013">
    <property type="entry name" value="Pantothenate synthetase"/>
    <property type="match status" value="1"/>
</dbReference>
<dbReference type="Gene3D" id="3.30.1300.10">
    <property type="entry name" value="Pantoate-beta-alanine ligase, C-terminal domain"/>
    <property type="match status" value="1"/>
</dbReference>
<evidence type="ECO:0000256" key="7">
    <source>
        <dbReference type="ARBA" id="ARBA00022840"/>
    </source>
</evidence>
<dbReference type="CDD" id="cd00560">
    <property type="entry name" value="PanC"/>
    <property type="match status" value="1"/>
</dbReference>
<feature type="binding site" evidence="9">
    <location>
        <begin position="28"/>
        <end position="35"/>
    </location>
    <ligand>
        <name>ATP</name>
        <dbReference type="ChEBI" id="CHEBI:30616"/>
    </ligand>
</feature>
<dbReference type="Gene3D" id="3.40.50.620">
    <property type="entry name" value="HUPs"/>
    <property type="match status" value="1"/>
</dbReference>
<feature type="binding site" evidence="9">
    <location>
        <position position="59"/>
    </location>
    <ligand>
        <name>(R)-pantoate</name>
        <dbReference type="ChEBI" id="CHEBI:15980"/>
    </ligand>
</feature>
<dbReference type="HAMAP" id="MF_00158">
    <property type="entry name" value="PanC"/>
    <property type="match status" value="1"/>
</dbReference>
<evidence type="ECO:0000256" key="3">
    <source>
        <dbReference type="ARBA" id="ARBA00022490"/>
    </source>
</evidence>
<dbReference type="Pfam" id="PF02569">
    <property type="entry name" value="Pantoate_ligase"/>
    <property type="match status" value="1"/>
</dbReference>
<gene>
    <name evidence="9" type="primary">panC</name>
    <name evidence="10" type="ORF">SAMN04487944_101321</name>
</gene>
<evidence type="ECO:0000256" key="4">
    <source>
        <dbReference type="ARBA" id="ARBA00022598"/>
    </source>
</evidence>
<dbReference type="STRING" id="531814.SAMN04487944_101321"/>
<evidence type="ECO:0000256" key="2">
    <source>
        <dbReference type="ARBA" id="ARBA00009256"/>
    </source>
</evidence>
<evidence type="ECO:0000256" key="8">
    <source>
        <dbReference type="ARBA" id="ARBA00048258"/>
    </source>
</evidence>
<accession>A0A1H9LND7</accession>
<protein>
    <recommendedName>
        <fullName evidence="9">Pantothenate synthetase</fullName>
        <shortName evidence="9">PS</shortName>
        <ecNumber evidence="9">6.3.2.1</ecNumber>
    </recommendedName>
    <alternativeName>
        <fullName evidence="9">Pantoate--beta-alanine ligase</fullName>
    </alternativeName>
    <alternativeName>
        <fullName evidence="9">Pantoate-activating enzyme</fullName>
    </alternativeName>
</protein>